<dbReference type="Proteomes" id="UP001305647">
    <property type="component" value="Unassembled WGS sequence"/>
</dbReference>
<dbReference type="AlphaFoldDB" id="A0AAN6PUX5"/>
<gene>
    <name evidence="1" type="ORF">N658DRAFT_227933</name>
</gene>
<comment type="caution">
    <text evidence="1">The sequence shown here is derived from an EMBL/GenBank/DDBJ whole genome shotgun (WGS) entry which is preliminary data.</text>
</comment>
<protein>
    <submittedName>
        <fullName evidence="1">Uncharacterized protein</fullName>
    </submittedName>
</protein>
<reference evidence="1" key="1">
    <citation type="journal article" date="2023" name="Mol. Phylogenet. Evol.">
        <title>Genome-scale phylogeny and comparative genomics of the fungal order Sordariales.</title>
        <authorList>
            <person name="Hensen N."/>
            <person name="Bonometti L."/>
            <person name="Westerberg I."/>
            <person name="Brannstrom I.O."/>
            <person name="Guillou S."/>
            <person name="Cros-Aarteil S."/>
            <person name="Calhoun S."/>
            <person name="Haridas S."/>
            <person name="Kuo A."/>
            <person name="Mondo S."/>
            <person name="Pangilinan J."/>
            <person name="Riley R."/>
            <person name="LaButti K."/>
            <person name="Andreopoulos B."/>
            <person name="Lipzen A."/>
            <person name="Chen C."/>
            <person name="Yan M."/>
            <person name="Daum C."/>
            <person name="Ng V."/>
            <person name="Clum A."/>
            <person name="Steindorff A."/>
            <person name="Ohm R.A."/>
            <person name="Martin F."/>
            <person name="Silar P."/>
            <person name="Natvig D.O."/>
            <person name="Lalanne C."/>
            <person name="Gautier V."/>
            <person name="Ament-Velasquez S.L."/>
            <person name="Kruys A."/>
            <person name="Hutchinson M.I."/>
            <person name="Powell A.J."/>
            <person name="Barry K."/>
            <person name="Miller A.N."/>
            <person name="Grigoriev I.V."/>
            <person name="Debuchy R."/>
            <person name="Gladieux P."/>
            <person name="Hiltunen Thoren M."/>
            <person name="Johannesson H."/>
        </authorList>
    </citation>
    <scope>NUCLEOTIDE SEQUENCE</scope>
    <source>
        <strain evidence="1">CBS 757.83</strain>
    </source>
</reference>
<proteinExistence type="predicted"/>
<name>A0AAN6PUX5_9PEZI</name>
<evidence type="ECO:0000313" key="1">
    <source>
        <dbReference type="EMBL" id="KAK4098213.1"/>
    </source>
</evidence>
<sequence length="105" mass="11890">MVVSWDAQPSRRLQRELCKLRLVNNRFHAPATAYLFSHASLSFDVSFLDSTSIREQIEYCTSDPNRAVLARATGLRIDLDIRDFGRHLQPLLDKRQSVSSGITAA</sequence>
<keyword evidence="2" id="KW-1185">Reference proteome</keyword>
<evidence type="ECO:0000313" key="2">
    <source>
        <dbReference type="Proteomes" id="UP001305647"/>
    </source>
</evidence>
<reference evidence="1" key="2">
    <citation type="submission" date="2023-05" db="EMBL/GenBank/DDBJ databases">
        <authorList>
            <consortium name="Lawrence Berkeley National Laboratory"/>
            <person name="Steindorff A."/>
            <person name="Hensen N."/>
            <person name="Bonometti L."/>
            <person name="Westerberg I."/>
            <person name="Brannstrom I.O."/>
            <person name="Guillou S."/>
            <person name="Cros-Aarteil S."/>
            <person name="Calhoun S."/>
            <person name="Haridas S."/>
            <person name="Kuo A."/>
            <person name="Mondo S."/>
            <person name="Pangilinan J."/>
            <person name="Riley R."/>
            <person name="Labutti K."/>
            <person name="Andreopoulos B."/>
            <person name="Lipzen A."/>
            <person name="Chen C."/>
            <person name="Yanf M."/>
            <person name="Daum C."/>
            <person name="Ng V."/>
            <person name="Clum A."/>
            <person name="Ohm R."/>
            <person name="Martin F."/>
            <person name="Silar P."/>
            <person name="Natvig D."/>
            <person name="Lalanne C."/>
            <person name="Gautier V."/>
            <person name="Ament-Velasquez S.L."/>
            <person name="Kruys A."/>
            <person name="Hutchinson M.I."/>
            <person name="Powell A.J."/>
            <person name="Barry K."/>
            <person name="Miller A.N."/>
            <person name="Grigoriev I.V."/>
            <person name="Debuchy R."/>
            <person name="Gladieux P."/>
            <person name="Thoren M.H."/>
            <person name="Johannesson H."/>
        </authorList>
    </citation>
    <scope>NUCLEOTIDE SEQUENCE</scope>
    <source>
        <strain evidence="1">CBS 757.83</strain>
    </source>
</reference>
<organism evidence="1 2">
    <name type="scientific">Parathielavia hyrcaniae</name>
    <dbReference type="NCBI Taxonomy" id="113614"/>
    <lineage>
        <taxon>Eukaryota</taxon>
        <taxon>Fungi</taxon>
        <taxon>Dikarya</taxon>
        <taxon>Ascomycota</taxon>
        <taxon>Pezizomycotina</taxon>
        <taxon>Sordariomycetes</taxon>
        <taxon>Sordariomycetidae</taxon>
        <taxon>Sordariales</taxon>
        <taxon>Chaetomiaceae</taxon>
        <taxon>Parathielavia</taxon>
    </lineage>
</organism>
<accession>A0AAN6PUX5</accession>
<dbReference type="EMBL" id="MU863661">
    <property type="protein sequence ID" value="KAK4098213.1"/>
    <property type="molecule type" value="Genomic_DNA"/>
</dbReference>